<dbReference type="PANTHER" id="PTHR12147">
    <property type="entry name" value="METALLOPEPTIDASE M28 FAMILY MEMBER"/>
    <property type="match status" value="1"/>
</dbReference>
<evidence type="ECO:0000256" key="14">
    <source>
        <dbReference type="ARBA" id="ARBA00023180"/>
    </source>
</evidence>
<feature type="transmembrane region" description="Helical" evidence="17">
    <location>
        <begin position="456"/>
        <end position="475"/>
    </location>
</feature>
<dbReference type="GO" id="GO:0008235">
    <property type="term" value="F:metalloexopeptidase activity"/>
    <property type="evidence" value="ECO:0007669"/>
    <property type="project" value="InterPro"/>
</dbReference>
<comment type="cofactor">
    <cofactor evidence="1">
        <name>Zn(2+)</name>
        <dbReference type="ChEBI" id="CHEBI:29105"/>
    </cofactor>
</comment>
<dbReference type="PANTHER" id="PTHR12147:SF58">
    <property type="entry name" value="VACUOLAR MEMBRANE PROTEASE"/>
    <property type="match status" value="1"/>
</dbReference>
<accession>A0A9P6JJY4</accession>
<comment type="caution">
    <text evidence="21">The sequence shown here is derived from an EMBL/GenBank/DDBJ whole genome shotgun (WGS) entry which is preliminary data.</text>
</comment>
<evidence type="ECO:0000256" key="6">
    <source>
        <dbReference type="ARBA" id="ARBA00022670"/>
    </source>
</evidence>
<dbReference type="InterPro" id="IPR045175">
    <property type="entry name" value="M28_fam"/>
</dbReference>
<keyword evidence="13 17" id="KW-0472">Membrane</keyword>
<evidence type="ECO:0000256" key="2">
    <source>
        <dbReference type="ARBA" id="ARBA00003273"/>
    </source>
</evidence>
<dbReference type="EMBL" id="MU157911">
    <property type="protein sequence ID" value="KAF9523727.1"/>
    <property type="molecule type" value="Genomic_DNA"/>
</dbReference>
<dbReference type="EC" id="3.4.-.-" evidence="15"/>
<feature type="transmembrane region" description="Helical" evidence="17">
    <location>
        <begin position="487"/>
        <end position="510"/>
    </location>
</feature>
<dbReference type="Pfam" id="PF04389">
    <property type="entry name" value="Peptidase_M28"/>
    <property type="match status" value="1"/>
</dbReference>
<feature type="region of interest" description="Disordered" evidence="16">
    <location>
        <begin position="591"/>
        <end position="610"/>
    </location>
</feature>
<keyword evidence="12" id="KW-0482">Metalloprotease</keyword>
<keyword evidence="8 15" id="KW-0479">Metal-binding</keyword>
<dbReference type="SUPFAM" id="SSF53187">
    <property type="entry name" value="Zn-dependent exopeptidases"/>
    <property type="match status" value="1"/>
</dbReference>
<dbReference type="Proteomes" id="UP000807306">
    <property type="component" value="Unassembled WGS sequence"/>
</dbReference>
<evidence type="ECO:0000256" key="5">
    <source>
        <dbReference type="ARBA" id="ARBA00022554"/>
    </source>
</evidence>
<name>A0A9P6JJY4_9AGAR</name>
<feature type="transmembrane region" description="Helical" evidence="17">
    <location>
        <begin position="683"/>
        <end position="704"/>
    </location>
</feature>
<dbReference type="Pfam" id="PF22251">
    <property type="entry name" value="PFF1_TM"/>
    <property type="match status" value="2"/>
</dbReference>
<sequence length="998" mass="109504">MVFHYFHQVLPTFSFSFKRAPVSILLSLVVGFIFTEVLLSNTVPAIPEDTKTSGLDLDGAYFDLHQITRQPHAINSHANDIVRSYILNKLRDIVDGYPYASIVDDNVSNASYASYKRGVSFEGSNILVKIEGTEPDFANRGGVLLSAHFDSVSTGPGVTDDAIGVATLISLVKYLTTHRPRRTAVFNINNGEEDGLNGAHAFLQHPWAKIPDTFINLEGASAGGRPLLFRGSSATPARSFKNPAISYPHGNVLSADAFATGIIKSNTDYAIYSIGTSTGDGQDDDTAVKPMEGIDFAFYQGRSKYHTKYDSISGANGAKESLWLMMETTQGAAMSLLNDDELHEKDGKGPPPVYFDVLGSTFIVLTQQTLLAFNLVLLILGPILLFVIYHLPHLSTQSTNNSPSPSNGSLSRRLGSIQNSVTDLRWTKPAWWHEQWRLRRTTLHQNATVAWRWGKFWVMLVVGTVLNVVLVLSFIKVNPFIVYSRPYLVLTALLSLSFLNAVVILNAPAAPSSTAQPDQQKLTVMLQLYILSWLVLVGSTTLLHRANVGGFYFFSAWNAFLFLGCVSAPFERFLQKTHTVANLKGGVTLGPEEPVGSTSGALSNGAGDEDVTERTPLLHEDGPHRSIFEEHNRKHLESESGSNGWWILQLLLIVPTPMLLVSQVMVLFIDALYQTLSDGGPAVVVYAPMSLLSFILVLMVTPFAVKMHTFLTSIVTLAFVISASFCWIAFPFSQDAPLVVFFQQNVTVDLTNPFAQPQALTTLSGVPQFLESQIIPSIPSSWGKDIQCSDTQFPRAGLRSCSWSSDLHPAPTKYSTSEGAAKWITASATRLSPNSALISVKGVNTRSCRMFFDTPIVDFIIHESLEDGSTVRSNQPRQENWSIPDEGVKSLWMMSRTWDKDFAVEVMWDASAAVHEEAGSRAGRADSKFLDIKENSPFSGLVGCAWAEYESATIGLGLPENSTGIIPAYEEVLTYLPRWAVSTKLLEALVTVMGKFEV</sequence>
<keyword evidence="6 15" id="KW-0645">Protease</keyword>
<evidence type="ECO:0000256" key="9">
    <source>
        <dbReference type="ARBA" id="ARBA00022801"/>
    </source>
</evidence>
<feature type="transmembrane region" description="Helical" evidence="17">
    <location>
        <begin position="646"/>
        <end position="671"/>
    </location>
</feature>
<dbReference type="InterPro" id="IPR007484">
    <property type="entry name" value="Peptidase_M28"/>
</dbReference>
<feature type="transmembrane region" description="Helical" evidence="17">
    <location>
        <begin position="20"/>
        <end position="39"/>
    </location>
</feature>
<feature type="domain" description="Vacuolar membrane protease transmembrane" evidence="20">
    <location>
        <begin position="456"/>
        <end position="575"/>
    </location>
</feature>
<keyword evidence="7 17" id="KW-0812">Transmembrane</keyword>
<reference evidence="21" key="1">
    <citation type="submission" date="2020-11" db="EMBL/GenBank/DDBJ databases">
        <authorList>
            <consortium name="DOE Joint Genome Institute"/>
            <person name="Ahrendt S."/>
            <person name="Riley R."/>
            <person name="Andreopoulos W."/>
            <person name="Labutti K."/>
            <person name="Pangilinan J."/>
            <person name="Ruiz-Duenas F.J."/>
            <person name="Barrasa J.M."/>
            <person name="Sanchez-Garcia M."/>
            <person name="Camarero S."/>
            <person name="Miyauchi S."/>
            <person name="Serrano A."/>
            <person name="Linde D."/>
            <person name="Babiker R."/>
            <person name="Drula E."/>
            <person name="Ayuso-Fernandez I."/>
            <person name="Pacheco R."/>
            <person name="Padilla G."/>
            <person name="Ferreira P."/>
            <person name="Barriuso J."/>
            <person name="Kellner H."/>
            <person name="Castanera R."/>
            <person name="Alfaro M."/>
            <person name="Ramirez L."/>
            <person name="Pisabarro A.G."/>
            <person name="Kuo A."/>
            <person name="Tritt A."/>
            <person name="Lipzen A."/>
            <person name="He G."/>
            <person name="Yan M."/>
            <person name="Ng V."/>
            <person name="Cullen D."/>
            <person name="Martin F."/>
            <person name="Rosso M.-N."/>
            <person name="Henrissat B."/>
            <person name="Hibbett D."/>
            <person name="Martinez A.T."/>
            <person name="Grigoriev I.V."/>
        </authorList>
    </citation>
    <scope>NUCLEOTIDE SEQUENCE</scope>
    <source>
        <strain evidence="21">CBS 506.95</strain>
    </source>
</reference>
<evidence type="ECO:0000256" key="7">
    <source>
        <dbReference type="ARBA" id="ARBA00022692"/>
    </source>
</evidence>
<evidence type="ECO:0000256" key="12">
    <source>
        <dbReference type="ARBA" id="ARBA00023049"/>
    </source>
</evidence>
<comment type="function">
    <text evidence="2">May be involved in vacuolar sorting and osmoregulation.</text>
</comment>
<dbReference type="GO" id="GO:0006508">
    <property type="term" value="P:proteolysis"/>
    <property type="evidence" value="ECO:0007669"/>
    <property type="project" value="UniProtKB-KW"/>
</dbReference>
<protein>
    <recommendedName>
        <fullName evidence="15">Peptide hydrolase</fullName>
        <ecNumber evidence="15">3.4.-.-</ecNumber>
    </recommendedName>
</protein>
<dbReference type="AlphaFoldDB" id="A0A9P6JJY4"/>
<feature type="transmembrane region" description="Helical" evidence="17">
    <location>
        <begin position="710"/>
        <end position="730"/>
    </location>
</feature>
<dbReference type="GO" id="GO:0046872">
    <property type="term" value="F:metal ion binding"/>
    <property type="evidence" value="ECO:0007669"/>
    <property type="project" value="UniProtKB-KW"/>
</dbReference>
<dbReference type="InterPro" id="IPR048024">
    <property type="entry name" value="Fxna-like_M28_dom"/>
</dbReference>
<evidence type="ECO:0000259" key="20">
    <source>
        <dbReference type="Pfam" id="PF22251"/>
    </source>
</evidence>
<evidence type="ECO:0000313" key="22">
    <source>
        <dbReference type="Proteomes" id="UP000807306"/>
    </source>
</evidence>
<evidence type="ECO:0000256" key="4">
    <source>
        <dbReference type="ARBA" id="ARBA00010918"/>
    </source>
</evidence>
<keyword evidence="11 17" id="KW-1133">Transmembrane helix</keyword>
<evidence type="ECO:0000256" key="13">
    <source>
        <dbReference type="ARBA" id="ARBA00023136"/>
    </source>
</evidence>
<evidence type="ECO:0000256" key="16">
    <source>
        <dbReference type="SAM" id="MobiDB-lite"/>
    </source>
</evidence>
<feature type="transmembrane region" description="Helical" evidence="17">
    <location>
        <begin position="550"/>
        <end position="570"/>
    </location>
</feature>
<dbReference type="InterPro" id="IPR053975">
    <property type="entry name" value="PFF1_C"/>
</dbReference>
<evidence type="ECO:0000256" key="3">
    <source>
        <dbReference type="ARBA" id="ARBA00004128"/>
    </source>
</evidence>
<organism evidence="21 22">
    <name type="scientific">Crepidotus variabilis</name>
    <dbReference type="NCBI Taxonomy" id="179855"/>
    <lineage>
        <taxon>Eukaryota</taxon>
        <taxon>Fungi</taxon>
        <taxon>Dikarya</taxon>
        <taxon>Basidiomycota</taxon>
        <taxon>Agaricomycotina</taxon>
        <taxon>Agaricomycetes</taxon>
        <taxon>Agaricomycetidae</taxon>
        <taxon>Agaricales</taxon>
        <taxon>Agaricineae</taxon>
        <taxon>Crepidotaceae</taxon>
        <taxon>Crepidotus</taxon>
    </lineage>
</organism>
<keyword evidence="14" id="KW-0325">Glycoprotein</keyword>
<comment type="subcellular location">
    <subcellularLocation>
        <location evidence="3">Vacuole membrane</location>
        <topology evidence="3">Multi-pass membrane protein</topology>
    </subcellularLocation>
</comment>
<feature type="domain" description="Peptidase M28" evidence="18">
    <location>
        <begin position="125"/>
        <end position="314"/>
    </location>
</feature>
<keyword evidence="10 15" id="KW-0862">Zinc</keyword>
<dbReference type="OrthoDB" id="76293at2759"/>
<dbReference type="InterPro" id="IPR053976">
    <property type="entry name" value="PFF1_TM"/>
</dbReference>
<feature type="domain" description="Vacuolar membrane protease C-terminal" evidence="19">
    <location>
        <begin position="740"/>
        <end position="992"/>
    </location>
</feature>
<dbReference type="Gene3D" id="3.40.630.10">
    <property type="entry name" value="Zn peptidases"/>
    <property type="match status" value="1"/>
</dbReference>
<keyword evidence="9 15" id="KW-0378">Hydrolase</keyword>
<proteinExistence type="inferred from homology"/>
<evidence type="ECO:0000313" key="21">
    <source>
        <dbReference type="EMBL" id="KAF9523727.1"/>
    </source>
</evidence>
<keyword evidence="22" id="KW-1185">Reference proteome</keyword>
<gene>
    <name evidence="21" type="ORF">CPB83DRAFT_821098</name>
</gene>
<dbReference type="CDD" id="cd03875">
    <property type="entry name" value="M28_Fxna_like"/>
    <property type="match status" value="1"/>
</dbReference>
<feature type="domain" description="Vacuolar membrane protease transmembrane" evidence="20">
    <location>
        <begin position="608"/>
        <end position="707"/>
    </location>
</feature>
<evidence type="ECO:0000259" key="18">
    <source>
        <dbReference type="Pfam" id="PF04389"/>
    </source>
</evidence>
<evidence type="ECO:0000256" key="1">
    <source>
        <dbReference type="ARBA" id="ARBA00001947"/>
    </source>
</evidence>
<keyword evidence="5" id="KW-0926">Vacuole</keyword>
<comment type="similarity">
    <text evidence="4 15">Belongs to the peptidase M28 family.</text>
</comment>
<evidence type="ECO:0000256" key="11">
    <source>
        <dbReference type="ARBA" id="ARBA00022989"/>
    </source>
</evidence>
<evidence type="ECO:0000256" key="10">
    <source>
        <dbReference type="ARBA" id="ARBA00022833"/>
    </source>
</evidence>
<feature type="transmembrane region" description="Helical" evidence="17">
    <location>
        <begin position="522"/>
        <end position="543"/>
    </location>
</feature>
<dbReference type="Pfam" id="PF22250">
    <property type="entry name" value="PFF1_C"/>
    <property type="match status" value="1"/>
</dbReference>
<evidence type="ECO:0000256" key="8">
    <source>
        <dbReference type="ARBA" id="ARBA00022723"/>
    </source>
</evidence>
<feature type="transmembrane region" description="Helical" evidence="17">
    <location>
        <begin position="370"/>
        <end position="391"/>
    </location>
</feature>
<evidence type="ECO:0000259" key="19">
    <source>
        <dbReference type="Pfam" id="PF22250"/>
    </source>
</evidence>
<evidence type="ECO:0000256" key="15">
    <source>
        <dbReference type="RuleBase" id="RU361240"/>
    </source>
</evidence>
<dbReference type="GO" id="GO:0005774">
    <property type="term" value="C:vacuolar membrane"/>
    <property type="evidence" value="ECO:0007669"/>
    <property type="project" value="UniProtKB-SubCell"/>
</dbReference>
<evidence type="ECO:0000256" key="17">
    <source>
        <dbReference type="SAM" id="Phobius"/>
    </source>
</evidence>